<evidence type="ECO:0000313" key="4">
    <source>
        <dbReference type="EMBL" id="RUO80962.1"/>
    </source>
</evidence>
<dbReference type="SUPFAM" id="SSF53335">
    <property type="entry name" value="S-adenosyl-L-methionine-dependent methyltransferases"/>
    <property type="match status" value="1"/>
</dbReference>
<reference evidence="4 5" key="1">
    <citation type="journal article" date="2011" name="Front. Microbiol.">
        <title>Genomic signatures of strain selection and enhancement in Bacillus atrophaeus var. globigii, a historical biowarfare simulant.</title>
        <authorList>
            <person name="Gibbons H.S."/>
            <person name="Broomall S.M."/>
            <person name="McNew L.A."/>
            <person name="Daligault H."/>
            <person name="Chapman C."/>
            <person name="Bruce D."/>
            <person name="Karavis M."/>
            <person name="Krepps M."/>
            <person name="McGregor P.A."/>
            <person name="Hong C."/>
            <person name="Park K.H."/>
            <person name="Akmal A."/>
            <person name="Feldman A."/>
            <person name="Lin J.S."/>
            <person name="Chang W.E."/>
            <person name="Higgs B.W."/>
            <person name="Demirev P."/>
            <person name="Lindquist J."/>
            <person name="Liem A."/>
            <person name="Fochler E."/>
            <person name="Read T.D."/>
            <person name="Tapia R."/>
            <person name="Johnson S."/>
            <person name="Bishop-Lilly K.A."/>
            <person name="Detter C."/>
            <person name="Han C."/>
            <person name="Sozhamannan S."/>
            <person name="Rosenzweig C.N."/>
            <person name="Skowronski E.W."/>
        </authorList>
    </citation>
    <scope>NUCLEOTIDE SEQUENCE [LARGE SCALE GENOMIC DNA]</scope>
    <source>
        <strain evidence="4 5">CC-PW-9</strain>
    </source>
</reference>
<comment type="caution">
    <text evidence="4">The sequence shown here is derived from an EMBL/GenBank/DDBJ whole genome shotgun (WGS) entry which is preliminary data.</text>
</comment>
<dbReference type="PANTHER" id="PTHR43167">
    <property type="entry name" value="PUTATIVE (AFU_ORTHOLOGUE AFUA_6G01830)-RELATED"/>
    <property type="match status" value="1"/>
</dbReference>
<dbReference type="Proteomes" id="UP000287996">
    <property type="component" value="Unassembled WGS sequence"/>
</dbReference>
<dbReference type="AlphaFoldDB" id="A0A432ZSX3"/>
<dbReference type="OrthoDB" id="5383291at2"/>
<dbReference type="Pfam" id="PF01596">
    <property type="entry name" value="Methyltransf_3"/>
    <property type="match status" value="1"/>
</dbReference>
<name>A0A432ZSX3_9GAMM</name>
<dbReference type="InterPro" id="IPR029063">
    <property type="entry name" value="SAM-dependent_MTases_sf"/>
</dbReference>
<dbReference type="GO" id="GO:0008168">
    <property type="term" value="F:methyltransferase activity"/>
    <property type="evidence" value="ECO:0007669"/>
    <property type="project" value="UniProtKB-KW"/>
</dbReference>
<keyword evidence="2 4" id="KW-0808">Transferase</keyword>
<dbReference type="GO" id="GO:0032259">
    <property type="term" value="P:methylation"/>
    <property type="evidence" value="ECO:0007669"/>
    <property type="project" value="UniProtKB-KW"/>
</dbReference>
<gene>
    <name evidence="4" type="ORF">CWI84_02280</name>
</gene>
<proteinExistence type="predicted"/>
<dbReference type="Gene3D" id="3.40.50.150">
    <property type="entry name" value="Vaccinia Virus protein VP39"/>
    <property type="match status" value="1"/>
</dbReference>
<protein>
    <submittedName>
        <fullName evidence="4">SAM-dependent methyltransferase</fullName>
    </submittedName>
</protein>
<keyword evidence="5" id="KW-1185">Reference proteome</keyword>
<evidence type="ECO:0000256" key="1">
    <source>
        <dbReference type="ARBA" id="ARBA00022603"/>
    </source>
</evidence>
<accession>A0A432ZSX3</accession>
<evidence type="ECO:0000256" key="3">
    <source>
        <dbReference type="ARBA" id="ARBA00022691"/>
    </source>
</evidence>
<dbReference type="CDD" id="cd02440">
    <property type="entry name" value="AdoMet_MTases"/>
    <property type="match status" value="1"/>
</dbReference>
<dbReference type="RefSeq" id="WP_126840967.1">
    <property type="nucleotide sequence ID" value="NZ_PIQH01000002.1"/>
</dbReference>
<keyword evidence="3" id="KW-0949">S-adenosyl-L-methionine</keyword>
<dbReference type="EMBL" id="PIQH01000002">
    <property type="protein sequence ID" value="RUO80962.1"/>
    <property type="molecule type" value="Genomic_DNA"/>
</dbReference>
<dbReference type="InterPro" id="IPR002935">
    <property type="entry name" value="SAM_O-MeTrfase"/>
</dbReference>
<evidence type="ECO:0000256" key="2">
    <source>
        <dbReference type="ARBA" id="ARBA00022679"/>
    </source>
</evidence>
<organism evidence="4 5">
    <name type="scientific">Idiomarina tyrosinivorans</name>
    <dbReference type="NCBI Taxonomy" id="1445662"/>
    <lineage>
        <taxon>Bacteria</taxon>
        <taxon>Pseudomonadati</taxon>
        <taxon>Pseudomonadota</taxon>
        <taxon>Gammaproteobacteria</taxon>
        <taxon>Alteromonadales</taxon>
        <taxon>Idiomarinaceae</taxon>
        <taxon>Idiomarina</taxon>
    </lineage>
</organism>
<dbReference type="PANTHER" id="PTHR43167:SF1">
    <property type="entry name" value="PUTATIVE (AFU_ORTHOLOGUE AFUA_6G01830)-RELATED"/>
    <property type="match status" value="1"/>
</dbReference>
<keyword evidence="1 4" id="KW-0489">Methyltransferase</keyword>
<evidence type="ECO:0000313" key="5">
    <source>
        <dbReference type="Proteomes" id="UP000287996"/>
    </source>
</evidence>
<sequence length="198" mass="22037">MEFDLDTFNRDTPSNLDYLINASKNSGFDMCSDLNTGCLLRLLASSKPNGNILEIGTGTGLSALWLLEGMCPNSKLLSIDNDRGPQGIAKDNISDSRVTFLEIDGMEFLREPRDEKFDIIFADAWPGKYELIEEAFNLLADGGIYIVDDFLPQDDWPPEHYPDAEMSFRKLSNISNTHSVGLNWSTGLLIMTKKASTS</sequence>